<proteinExistence type="predicted"/>
<evidence type="ECO:0000313" key="2">
    <source>
        <dbReference type="Proteomes" id="UP001163321"/>
    </source>
</evidence>
<evidence type="ECO:0000313" key="1">
    <source>
        <dbReference type="EMBL" id="KAI9922656.1"/>
    </source>
</evidence>
<accession>A0ACC0WY85</accession>
<protein>
    <submittedName>
        <fullName evidence="1">Uncharacterized protein</fullName>
    </submittedName>
</protein>
<sequence length="65" mass="7523">MYLLNGMREDCRVFKTNTITSCYIETVMMGADIWSRRLDKNGDVIPVNKGQVARTMDIARLYAYI</sequence>
<organism evidence="1 2">
    <name type="scientific">Peronosclerospora sorghi</name>
    <dbReference type="NCBI Taxonomy" id="230839"/>
    <lineage>
        <taxon>Eukaryota</taxon>
        <taxon>Sar</taxon>
        <taxon>Stramenopiles</taxon>
        <taxon>Oomycota</taxon>
        <taxon>Peronosporomycetes</taxon>
        <taxon>Peronosporales</taxon>
        <taxon>Peronosporaceae</taxon>
        <taxon>Peronosclerospora</taxon>
    </lineage>
</organism>
<keyword evidence="2" id="KW-1185">Reference proteome</keyword>
<dbReference type="EMBL" id="CM047580">
    <property type="protein sequence ID" value="KAI9922656.1"/>
    <property type="molecule type" value="Genomic_DNA"/>
</dbReference>
<comment type="caution">
    <text evidence="1">The sequence shown here is derived from an EMBL/GenBank/DDBJ whole genome shotgun (WGS) entry which is preliminary data.</text>
</comment>
<gene>
    <name evidence="1" type="ORF">PsorP6_000871</name>
</gene>
<reference evidence="1 2" key="1">
    <citation type="journal article" date="2022" name="bioRxiv">
        <title>The genome of the oomycete Peronosclerospora sorghi, a cosmopolitan pathogen of maize and sorghum, is inflated with dispersed pseudogenes.</title>
        <authorList>
            <person name="Fletcher K."/>
            <person name="Martin F."/>
            <person name="Isakeit T."/>
            <person name="Cavanaugh K."/>
            <person name="Magill C."/>
            <person name="Michelmore R."/>
        </authorList>
    </citation>
    <scope>NUCLEOTIDE SEQUENCE [LARGE SCALE GENOMIC DNA]</scope>
    <source>
        <strain evidence="1">P6</strain>
    </source>
</reference>
<dbReference type="Proteomes" id="UP001163321">
    <property type="component" value="Chromosome 1"/>
</dbReference>
<name>A0ACC0WY85_9STRA</name>